<dbReference type="EMBL" id="CP001843">
    <property type="protein sequence ID" value="AEF84635.1"/>
    <property type="molecule type" value="Genomic_DNA"/>
</dbReference>
<accession>F5YJC2</accession>
<evidence type="ECO:0000313" key="2">
    <source>
        <dbReference type="EMBL" id="AEF84635.1"/>
    </source>
</evidence>
<reference evidence="2 3" key="2">
    <citation type="journal article" date="2011" name="ISME J.">
        <title>RNA-seq reveals cooperative metabolic interactions between two termite-gut spirochete species in co-culture.</title>
        <authorList>
            <person name="Rosenthal A.Z."/>
            <person name="Matson E.G."/>
            <person name="Eldar A."/>
            <person name="Leadbetter J.R."/>
        </authorList>
    </citation>
    <scope>NUCLEOTIDE SEQUENCE [LARGE SCALE GENOMIC DNA]</scope>
    <source>
        <strain evidence="3">ATCC BAA-887 / DSM 12427 / ZAS-2</strain>
    </source>
</reference>
<organism evidence="2 3">
    <name type="scientific">Treponema primitia (strain ATCC BAA-887 / DSM 12427 / ZAS-2)</name>
    <dbReference type="NCBI Taxonomy" id="545694"/>
    <lineage>
        <taxon>Bacteria</taxon>
        <taxon>Pseudomonadati</taxon>
        <taxon>Spirochaetota</taxon>
        <taxon>Spirochaetia</taxon>
        <taxon>Spirochaetales</taxon>
        <taxon>Treponemataceae</taxon>
        <taxon>Treponema</taxon>
    </lineage>
</organism>
<dbReference type="Proteomes" id="UP000009223">
    <property type="component" value="Chromosome"/>
</dbReference>
<keyword evidence="1" id="KW-1133">Transmembrane helix</keyword>
<proteinExistence type="predicted"/>
<evidence type="ECO:0000313" key="3">
    <source>
        <dbReference type="Proteomes" id="UP000009223"/>
    </source>
</evidence>
<sequence length="90" mass="10224">MNRKTNTLLFILGATAVNIVITLLCFFIYYLPYSWFLAPRLPPGSIILSLAVIFIVALATSFIVYQVLLKLFMKKVDVKKYFDSLVGSKK</sequence>
<dbReference type="HOGENOM" id="CLU_164789_0_0_12"/>
<reference evidence="3" key="1">
    <citation type="submission" date="2009-12" db="EMBL/GenBank/DDBJ databases">
        <title>Complete sequence of Treponema primitia strain ZAS-2.</title>
        <authorList>
            <person name="Tetu S.G."/>
            <person name="Matson E."/>
            <person name="Ren Q."/>
            <person name="Seshadri R."/>
            <person name="Elbourne L."/>
            <person name="Hassan K.A."/>
            <person name="Durkin A."/>
            <person name="Radune D."/>
            <person name="Mohamoud Y."/>
            <person name="Shay R."/>
            <person name="Jin S."/>
            <person name="Zhang X."/>
            <person name="Lucey K."/>
            <person name="Ballor N.R."/>
            <person name="Ottesen E."/>
            <person name="Rosenthal R."/>
            <person name="Allen A."/>
            <person name="Leadbetter J.R."/>
            <person name="Paulsen I.T."/>
        </authorList>
    </citation>
    <scope>NUCLEOTIDE SEQUENCE [LARGE SCALE GENOMIC DNA]</scope>
    <source>
        <strain evidence="3">ATCC BAA-887 / DSM 12427 / ZAS-2</strain>
    </source>
</reference>
<feature type="transmembrane region" description="Helical" evidence="1">
    <location>
        <begin position="46"/>
        <end position="69"/>
    </location>
</feature>
<feature type="transmembrane region" description="Helical" evidence="1">
    <location>
        <begin position="7"/>
        <end position="31"/>
    </location>
</feature>
<name>F5YJC2_TREPZ</name>
<dbReference type="OrthoDB" id="363155at2"/>
<evidence type="ECO:0000256" key="1">
    <source>
        <dbReference type="SAM" id="Phobius"/>
    </source>
</evidence>
<dbReference type="KEGG" id="tpi:TREPR_0769"/>
<keyword evidence="1" id="KW-0472">Membrane</keyword>
<keyword evidence="3" id="KW-1185">Reference proteome</keyword>
<dbReference type="STRING" id="545694.TREPR_0769"/>
<protein>
    <submittedName>
        <fullName evidence="2">Uncharacterized protein</fullName>
    </submittedName>
</protein>
<keyword evidence="1" id="KW-0812">Transmembrane</keyword>
<dbReference type="AlphaFoldDB" id="F5YJC2"/>
<gene>
    <name evidence="2" type="ordered locus">TREPR_0769</name>
</gene>
<dbReference type="RefSeq" id="WP_015709270.1">
    <property type="nucleotide sequence ID" value="NC_015578.1"/>
</dbReference>